<keyword evidence="9" id="KW-1185">Reference proteome</keyword>
<dbReference type="PROSITE" id="PS00211">
    <property type="entry name" value="ABC_TRANSPORTER_1"/>
    <property type="match status" value="1"/>
</dbReference>
<feature type="domain" description="ABC transporter" evidence="6">
    <location>
        <begin position="319"/>
        <end position="526"/>
    </location>
</feature>
<keyword evidence="3 5" id="KW-1133">Transmembrane helix</keyword>
<name>A0A840NS33_9PSEU</name>
<dbReference type="Pfam" id="PF00664">
    <property type="entry name" value="ABC_membrane"/>
    <property type="match status" value="1"/>
</dbReference>
<feature type="transmembrane region" description="Helical" evidence="5">
    <location>
        <begin position="21"/>
        <end position="48"/>
    </location>
</feature>
<dbReference type="InterPro" id="IPR017871">
    <property type="entry name" value="ABC_transporter-like_CS"/>
</dbReference>
<dbReference type="Gene3D" id="1.20.1560.10">
    <property type="entry name" value="ABC transporter type 1, transmembrane domain"/>
    <property type="match status" value="1"/>
</dbReference>
<feature type="transmembrane region" description="Helical" evidence="5">
    <location>
        <begin position="137"/>
        <end position="156"/>
    </location>
</feature>
<comment type="subcellular location">
    <subcellularLocation>
        <location evidence="1">Cell membrane</location>
        <topology evidence="1">Multi-pass membrane protein</topology>
    </subcellularLocation>
</comment>
<feature type="domain" description="ABC transmembrane type-1" evidence="7">
    <location>
        <begin position="24"/>
        <end position="305"/>
    </location>
</feature>
<accession>A0A840NS33</accession>
<dbReference type="RefSeq" id="WP_184484331.1">
    <property type="nucleotide sequence ID" value="NZ_JACHIV010000001.1"/>
</dbReference>
<dbReference type="InterPro" id="IPR036640">
    <property type="entry name" value="ABC1_TM_sf"/>
</dbReference>
<dbReference type="InterPro" id="IPR003439">
    <property type="entry name" value="ABC_transporter-like_ATP-bd"/>
</dbReference>
<dbReference type="AlphaFoldDB" id="A0A840NS33"/>
<dbReference type="GO" id="GO:0016887">
    <property type="term" value="F:ATP hydrolysis activity"/>
    <property type="evidence" value="ECO:0007669"/>
    <property type="project" value="InterPro"/>
</dbReference>
<evidence type="ECO:0000313" key="9">
    <source>
        <dbReference type="Proteomes" id="UP000580474"/>
    </source>
</evidence>
<feature type="transmembrane region" description="Helical" evidence="5">
    <location>
        <begin position="242"/>
        <end position="264"/>
    </location>
</feature>
<dbReference type="InterPro" id="IPR039421">
    <property type="entry name" value="Type_1_exporter"/>
</dbReference>
<reference evidence="8 9" key="1">
    <citation type="submission" date="2020-08" db="EMBL/GenBank/DDBJ databases">
        <title>Sequencing the genomes of 1000 actinobacteria strains.</title>
        <authorList>
            <person name="Klenk H.-P."/>
        </authorList>
    </citation>
    <scope>NUCLEOTIDE SEQUENCE [LARGE SCALE GENOMIC DNA]</scope>
    <source>
        <strain evidence="8 9">DSM 45582</strain>
    </source>
</reference>
<dbReference type="PANTHER" id="PTHR43394">
    <property type="entry name" value="ATP-DEPENDENT PERMEASE MDL1, MITOCHONDRIAL"/>
    <property type="match status" value="1"/>
</dbReference>
<evidence type="ECO:0000256" key="1">
    <source>
        <dbReference type="ARBA" id="ARBA00004651"/>
    </source>
</evidence>
<evidence type="ECO:0000256" key="2">
    <source>
        <dbReference type="ARBA" id="ARBA00022692"/>
    </source>
</evidence>
<proteinExistence type="predicted"/>
<evidence type="ECO:0000259" key="7">
    <source>
        <dbReference type="PROSITE" id="PS50929"/>
    </source>
</evidence>
<evidence type="ECO:0000259" key="6">
    <source>
        <dbReference type="PROSITE" id="PS50893"/>
    </source>
</evidence>
<protein>
    <submittedName>
        <fullName evidence="8">ABC-type multidrug transport system fused ATPase/permease subunit</fullName>
    </submittedName>
</protein>
<dbReference type="GO" id="GO:0005524">
    <property type="term" value="F:ATP binding"/>
    <property type="evidence" value="ECO:0007669"/>
    <property type="project" value="InterPro"/>
</dbReference>
<evidence type="ECO:0000256" key="4">
    <source>
        <dbReference type="ARBA" id="ARBA00023136"/>
    </source>
</evidence>
<feature type="transmembrane region" description="Helical" evidence="5">
    <location>
        <begin position="60"/>
        <end position="83"/>
    </location>
</feature>
<comment type="caution">
    <text evidence="8">The sequence shown here is derived from an EMBL/GenBank/DDBJ whole genome shotgun (WGS) entry which is preliminary data.</text>
</comment>
<dbReference type="PANTHER" id="PTHR43394:SF1">
    <property type="entry name" value="ATP-BINDING CASSETTE SUB-FAMILY B MEMBER 10, MITOCHONDRIAL"/>
    <property type="match status" value="1"/>
</dbReference>
<dbReference type="GO" id="GO:0005886">
    <property type="term" value="C:plasma membrane"/>
    <property type="evidence" value="ECO:0007669"/>
    <property type="project" value="UniProtKB-SubCell"/>
</dbReference>
<dbReference type="Proteomes" id="UP000580474">
    <property type="component" value="Unassembled WGS sequence"/>
</dbReference>
<dbReference type="SUPFAM" id="SSF52540">
    <property type="entry name" value="P-loop containing nucleoside triphosphate hydrolases"/>
    <property type="match status" value="1"/>
</dbReference>
<dbReference type="GO" id="GO:0015421">
    <property type="term" value="F:ABC-type oligopeptide transporter activity"/>
    <property type="evidence" value="ECO:0007669"/>
    <property type="project" value="TreeGrafter"/>
</dbReference>
<organism evidence="8 9">
    <name type="scientific">Saccharopolyspora gloriosae</name>
    <dbReference type="NCBI Taxonomy" id="455344"/>
    <lineage>
        <taxon>Bacteria</taxon>
        <taxon>Bacillati</taxon>
        <taxon>Actinomycetota</taxon>
        <taxon>Actinomycetes</taxon>
        <taxon>Pseudonocardiales</taxon>
        <taxon>Pseudonocardiaceae</taxon>
        <taxon>Saccharopolyspora</taxon>
    </lineage>
</organism>
<keyword evidence="4 5" id="KW-0472">Membrane</keyword>
<dbReference type="PROSITE" id="PS50929">
    <property type="entry name" value="ABC_TM1F"/>
    <property type="match status" value="1"/>
</dbReference>
<dbReference type="InterPro" id="IPR011527">
    <property type="entry name" value="ABC1_TM_dom"/>
</dbReference>
<dbReference type="Pfam" id="PF00005">
    <property type="entry name" value="ABC_tran"/>
    <property type="match status" value="1"/>
</dbReference>
<evidence type="ECO:0000256" key="5">
    <source>
        <dbReference type="SAM" id="Phobius"/>
    </source>
</evidence>
<keyword evidence="2 5" id="KW-0812">Transmembrane</keyword>
<dbReference type="PROSITE" id="PS50893">
    <property type="entry name" value="ABC_TRANSPORTER_2"/>
    <property type="match status" value="1"/>
</dbReference>
<evidence type="ECO:0000256" key="3">
    <source>
        <dbReference type="ARBA" id="ARBA00022989"/>
    </source>
</evidence>
<dbReference type="Gene3D" id="3.40.50.300">
    <property type="entry name" value="P-loop containing nucleotide triphosphate hydrolases"/>
    <property type="match status" value="1"/>
</dbReference>
<dbReference type="InterPro" id="IPR027417">
    <property type="entry name" value="P-loop_NTPase"/>
</dbReference>
<evidence type="ECO:0000313" key="8">
    <source>
        <dbReference type="EMBL" id="MBB5072765.1"/>
    </source>
</evidence>
<sequence length="527" mass="54565">MTPDARGPVRFLWSLLRDRPGLLVLAPLTGSAWLLSTAVLPLVIGRALDAGIAGRDGSALLGWVLVVLGLGLVQALGAAALGWTAHTLWLHGAGSAERAVLHHVAGLGGTLTRRVRTGEVVAVGSSDIYQVGKAFEVLARLTGAVVAFLVAAAALITISPLMGAVALIGVPLATLGIGPLLRPLRRREEAQRENLTGLSTLAADIVSGLRILRGVGGEARFHARFVAASREVRDAGIAAGRITAWLAGAEILLPGLVTVLVTWLGARMALSGTISVGELVAFYGVSSFLVIPVRTATEAASTFAAAVVAANRACGLLRLRPEPADPPEPRALPLGPLALVDERTGARAEAGALTAIDAGGDGEALAERLARHTADGRVHAGDVPLDEVAIGALRERIVLAHNQDLLFAGPVRAGLDLGSAVLVETALHAADAEDVLDALPADGALTEQARSLSGGQRQRLLLARALCSDADVLVLDEPTSAVDAHTEARIVRRVRDLRKGRTTIVLTQSPLWHATADRALRVTGGAR</sequence>
<dbReference type="EMBL" id="JACHIV010000001">
    <property type="protein sequence ID" value="MBB5072765.1"/>
    <property type="molecule type" value="Genomic_DNA"/>
</dbReference>
<feature type="transmembrane region" description="Helical" evidence="5">
    <location>
        <begin position="162"/>
        <end position="181"/>
    </location>
</feature>
<feature type="transmembrane region" description="Helical" evidence="5">
    <location>
        <begin position="270"/>
        <end position="291"/>
    </location>
</feature>
<dbReference type="SUPFAM" id="SSF90123">
    <property type="entry name" value="ABC transporter transmembrane region"/>
    <property type="match status" value="1"/>
</dbReference>
<gene>
    <name evidence="8" type="ORF">BJ969_005853</name>
</gene>